<feature type="transmembrane region" description="Helical" evidence="1">
    <location>
        <begin position="41"/>
        <end position="60"/>
    </location>
</feature>
<dbReference type="EMBL" id="WTVP01000009">
    <property type="protein sequence ID" value="NMG14896.1"/>
    <property type="molecule type" value="Genomic_DNA"/>
</dbReference>
<name>A0ABX1NT94_9RHOO</name>
<feature type="transmembrane region" description="Helical" evidence="1">
    <location>
        <begin position="6"/>
        <end position="29"/>
    </location>
</feature>
<evidence type="ECO:0000256" key="1">
    <source>
        <dbReference type="SAM" id="Phobius"/>
    </source>
</evidence>
<reference evidence="2 3" key="1">
    <citation type="submission" date="2019-12" db="EMBL/GenBank/DDBJ databases">
        <title>Comparative genomics gives insights into the taxonomy of the Azoarcus-Aromatoleum group and reveals separate origins of nif in the plant-associated Azoarcus and non-plant-associated Aromatoleum sub-groups.</title>
        <authorList>
            <person name="Lafos M."/>
            <person name="Maluk M."/>
            <person name="Batista M."/>
            <person name="Junghare M."/>
            <person name="Carmona M."/>
            <person name="Faoro H."/>
            <person name="Cruz L.M."/>
            <person name="Battistoni F."/>
            <person name="De Souza E."/>
            <person name="Pedrosa F."/>
            <person name="Chen W.-M."/>
            <person name="Poole P.S."/>
            <person name="Dixon R.A."/>
            <person name="James E.K."/>
        </authorList>
    </citation>
    <scope>NUCLEOTIDE SEQUENCE [LARGE SCALE GENOMIC DNA]</scope>
    <source>
        <strain evidence="2 3">PbN1</strain>
    </source>
</reference>
<sequence length="136" mass="14771">MLASFAADFVVLVHFAFILFVVAGGVLVLRWSRLAWLHLPVVAWGAGIELIGGMCPLTPLENALRRAAGEAGYAEGFIEHYLLPLIYPAGLTPAIGTLLGVFVLAVNAVFYAVLWRRRRQRRRARSASDARPGAGD</sequence>
<feature type="transmembrane region" description="Helical" evidence="1">
    <location>
        <begin position="94"/>
        <end position="115"/>
    </location>
</feature>
<evidence type="ECO:0000313" key="3">
    <source>
        <dbReference type="Proteomes" id="UP000633943"/>
    </source>
</evidence>
<keyword evidence="3" id="KW-1185">Reference proteome</keyword>
<keyword evidence="1" id="KW-0472">Membrane</keyword>
<keyword evidence="1" id="KW-1133">Transmembrane helix</keyword>
<keyword evidence="1" id="KW-0812">Transmembrane</keyword>
<dbReference type="Proteomes" id="UP000633943">
    <property type="component" value="Unassembled WGS sequence"/>
</dbReference>
<gene>
    <name evidence="2" type="ORF">GPA24_04920</name>
</gene>
<evidence type="ECO:0000313" key="2">
    <source>
        <dbReference type="EMBL" id="NMG14896.1"/>
    </source>
</evidence>
<dbReference type="InterPro" id="IPR021218">
    <property type="entry name" value="DUF2784"/>
</dbReference>
<accession>A0ABX1NT94</accession>
<dbReference type="RefSeq" id="WP_169201648.1">
    <property type="nucleotide sequence ID" value="NZ_CP059467.1"/>
</dbReference>
<organism evidence="2 3">
    <name type="scientific">Aromatoleum bremense</name>
    <dbReference type="NCBI Taxonomy" id="76115"/>
    <lineage>
        <taxon>Bacteria</taxon>
        <taxon>Pseudomonadati</taxon>
        <taxon>Pseudomonadota</taxon>
        <taxon>Betaproteobacteria</taxon>
        <taxon>Rhodocyclales</taxon>
        <taxon>Rhodocyclaceae</taxon>
        <taxon>Aromatoleum</taxon>
    </lineage>
</organism>
<proteinExistence type="predicted"/>
<protein>
    <submittedName>
        <fullName evidence="2">DUF2784 family protein</fullName>
    </submittedName>
</protein>
<comment type="caution">
    <text evidence="2">The sequence shown here is derived from an EMBL/GenBank/DDBJ whole genome shotgun (WGS) entry which is preliminary data.</text>
</comment>
<dbReference type="Pfam" id="PF10861">
    <property type="entry name" value="DUF2784"/>
    <property type="match status" value="1"/>
</dbReference>